<protein>
    <submittedName>
        <fullName evidence="3">Serine hydrolase domain-containing protein</fullName>
        <ecNumber evidence="3">3.1.1.103</ecNumber>
    </submittedName>
</protein>
<evidence type="ECO:0000313" key="3">
    <source>
        <dbReference type="EMBL" id="WWA47269.1"/>
    </source>
</evidence>
<feature type="chain" id="PRO_5045270176" evidence="1">
    <location>
        <begin position="35"/>
        <end position="479"/>
    </location>
</feature>
<evidence type="ECO:0000256" key="1">
    <source>
        <dbReference type="SAM" id="SignalP"/>
    </source>
</evidence>
<dbReference type="InterPro" id="IPR012338">
    <property type="entry name" value="Beta-lactam/transpept-like"/>
</dbReference>
<accession>A0ABZ2D521</accession>
<dbReference type="PANTHER" id="PTHR46825:SF9">
    <property type="entry name" value="BETA-LACTAMASE-RELATED DOMAIN-CONTAINING PROTEIN"/>
    <property type="match status" value="1"/>
</dbReference>
<name>A0ABZ2D521_9SPHN</name>
<keyword evidence="4" id="KW-1185">Reference proteome</keyword>
<keyword evidence="3" id="KW-0378">Hydrolase</keyword>
<dbReference type="SUPFAM" id="SSF56601">
    <property type="entry name" value="beta-lactamase/transpeptidase-like"/>
    <property type="match status" value="1"/>
</dbReference>
<dbReference type="GO" id="GO:0016787">
    <property type="term" value="F:hydrolase activity"/>
    <property type="evidence" value="ECO:0007669"/>
    <property type="project" value="UniProtKB-KW"/>
</dbReference>
<feature type="domain" description="Beta-lactamase-related" evidence="2">
    <location>
        <begin position="41"/>
        <end position="371"/>
    </location>
</feature>
<keyword evidence="1" id="KW-0732">Signal</keyword>
<dbReference type="PANTHER" id="PTHR46825">
    <property type="entry name" value="D-ALANYL-D-ALANINE-CARBOXYPEPTIDASE/ENDOPEPTIDASE AMPH"/>
    <property type="match status" value="1"/>
</dbReference>
<feature type="signal peptide" evidence="1">
    <location>
        <begin position="1"/>
        <end position="34"/>
    </location>
</feature>
<sequence>MTVHTPAGPARLHRMVKTLALILPLAMAGASAQASEAAMRQAIADPLHRAAPGCVAGRFEEGRLVQFAAAGFADIDKGRPLGRDTLFYGASLSKQFTALAAATLIADGKLALDDDVRRYLPELPRYRAPITVAMLMHHTSGIRDSLGLLRMAGMSDVGRASKQEALQLLFRQTDTAFVPGTRYDYSNGGYLLLAEIVERVSGMSFAEYAHRAIFAPLGMPNAYFLDDASPRPGTFAHGYMPADTADGAEGGRFVRRDTFPRFSGSGGLMLSMADLERYEADIEHGHRVFTPEVARILLTPGRYSDGREVDDGRGLSYGGGLHIGRKGGRRVVRHGGSAEALKHAYLRLPDTRQAFAVLCNRGDWKASDRLARVMAASGVPAPGLPDAQPVGLFHSPELDADYRITADGAGLTVQVTSPLVEEAQILRFAPKDDGAYHSGATTIAPTGDPARIIVSRGGSGPIAFTRVPAGPAGNESSAP</sequence>
<evidence type="ECO:0000313" key="4">
    <source>
        <dbReference type="Proteomes" id="UP001335183"/>
    </source>
</evidence>
<gene>
    <name evidence="3" type="ORF">V5F89_13565</name>
</gene>
<dbReference type="InterPro" id="IPR001466">
    <property type="entry name" value="Beta-lactam-related"/>
</dbReference>
<dbReference type="InterPro" id="IPR050491">
    <property type="entry name" value="AmpC-like"/>
</dbReference>
<dbReference type="EC" id="3.1.1.103" evidence="3"/>
<dbReference type="RefSeq" id="WP_338446160.1">
    <property type="nucleotide sequence ID" value="NZ_CP144918.1"/>
</dbReference>
<dbReference type="Gene3D" id="3.40.710.10">
    <property type="entry name" value="DD-peptidase/beta-lactamase superfamily"/>
    <property type="match status" value="1"/>
</dbReference>
<evidence type="ECO:0000259" key="2">
    <source>
        <dbReference type="Pfam" id="PF00144"/>
    </source>
</evidence>
<organism evidence="3 4">
    <name type="scientific">Pelagerythrobacter marensis</name>
    <dbReference type="NCBI Taxonomy" id="543877"/>
    <lineage>
        <taxon>Bacteria</taxon>
        <taxon>Pseudomonadati</taxon>
        <taxon>Pseudomonadota</taxon>
        <taxon>Alphaproteobacteria</taxon>
        <taxon>Sphingomonadales</taxon>
        <taxon>Erythrobacteraceae</taxon>
        <taxon>Pelagerythrobacter</taxon>
    </lineage>
</organism>
<reference evidence="3 4" key="1">
    <citation type="submission" date="2024-02" db="EMBL/GenBank/DDBJ databases">
        <title>The whole genome sequence of five bacterial samples isolated from Abu Dhabi Sabkha-shore region.</title>
        <authorList>
            <person name="Sudalaimuthuasari N."/>
            <person name="Sarfraz B."/>
            <person name="Tuyisabe J.D."/>
            <person name="Mugisha Ntwali L.D.M."/>
            <person name="Ali A.I.A.A."/>
            <person name="Almansoori S.Z.A."/>
            <person name="Alajami H.S.A."/>
            <person name="Almeqbaali A.A.S."/>
            <person name="Kundu B."/>
            <person name="Saeed E.E."/>
            <person name="Sukumarinath V."/>
            <person name="Mishra A.K."/>
            <person name="Hazzouri K.M."/>
            <person name="Almaskari R."/>
            <person name="Sharma A.K."/>
            <person name="Amiri K.M.A."/>
        </authorList>
    </citation>
    <scope>NUCLEOTIDE SEQUENCE [LARGE SCALE GENOMIC DNA]</scope>
    <source>
        <strain evidence="4">kcgeb_sd</strain>
    </source>
</reference>
<proteinExistence type="predicted"/>
<dbReference type="Pfam" id="PF00144">
    <property type="entry name" value="Beta-lactamase"/>
    <property type="match status" value="1"/>
</dbReference>
<dbReference type="EMBL" id="CP144918">
    <property type="protein sequence ID" value="WWA47269.1"/>
    <property type="molecule type" value="Genomic_DNA"/>
</dbReference>
<dbReference type="Proteomes" id="UP001335183">
    <property type="component" value="Chromosome"/>
</dbReference>